<dbReference type="AlphaFoldDB" id="A0A1W1BJ40"/>
<evidence type="ECO:0000313" key="1">
    <source>
        <dbReference type="EMBL" id="SFV53528.1"/>
    </source>
</evidence>
<accession>A0A1W1BJ40</accession>
<protein>
    <submittedName>
        <fullName evidence="1">Uncharacterized protein</fullName>
    </submittedName>
</protein>
<gene>
    <name evidence="1" type="ORF">MNB_SV-14-902</name>
</gene>
<proteinExistence type="predicted"/>
<organism evidence="1">
    <name type="scientific">hydrothermal vent metagenome</name>
    <dbReference type="NCBI Taxonomy" id="652676"/>
    <lineage>
        <taxon>unclassified sequences</taxon>
        <taxon>metagenomes</taxon>
        <taxon>ecological metagenomes</taxon>
    </lineage>
</organism>
<sequence>MIGLIIIKTDVIRKITLFNHPNQSFLLFCHVCKPIIIALSNNNQEKITAVVMDITYGKIIPLNPSNRNITPYILDDLLKVSSNSLLSNKLYLTI</sequence>
<dbReference type="EMBL" id="FPHN01000023">
    <property type="protein sequence ID" value="SFV53528.1"/>
    <property type="molecule type" value="Genomic_DNA"/>
</dbReference>
<reference evidence="1" key="1">
    <citation type="submission" date="2016-10" db="EMBL/GenBank/DDBJ databases">
        <authorList>
            <person name="de Groot N.N."/>
        </authorList>
    </citation>
    <scope>NUCLEOTIDE SEQUENCE</scope>
</reference>
<name>A0A1W1BJ40_9ZZZZ</name>